<keyword evidence="1" id="KW-0812">Transmembrane</keyword>
<evidence type="ECO:0000256" key="1">
    <source>
        <dbReference type="SAM" id="Phobius"/>
    </source>
</evidence>
<dbReference type="EMBL" id="JAWDKC010000017">
    <property type="protein sequence ID" value="MDV0445432.1"/>
    <property type="molecule type" value="Genomic_DNA"/>
</dbReference>
<reference evidence="2 3" key="1">
    <citation type="submission" date="2023-06" db="EMBL/GenBank/DDBJ databases">
        <title>Genome sequence of Methanimicrococcus sp. At1.</title>
        <authorList>
            <person name="Protasov E."/>
            <person name="Platt K."/>
            <person name="Poehlein A."/>
            <person name="Daniel R."/>
            <person name="Brune A."/>
        </authorList>
    </citation>
    <scope>NUCLEOTIDE SEQUENCE [LARGE SCALE GENOMIC DNA]</scope>
    <source>
        <strain evidence="2 3">At1</strain>
    </source>
</reference>
<dbReference type="Proteomes" id="UP001272052">
    <property type="component" value="Unassembled WGS sequence"/>
</dbReference>
<feature type="transmembrane region" description="Helical" evidence="1">
    <location>
        <begin position="60"/>
        <end position="84"/>
    </location>
</feature>
<accession>A0ABU3VPT3</accession>
<keyword evidence="1" id="KW-0472">Membrane</keyword>
<dbReference type="RefSeq" id="WP_318785855.1">
    <property type="nucleotide sequence ID" value="NZ_JAWDKC010000017.1"/>
</dbReference>
<comment type="caution">
    <text evidence="2">The sequence shown here is derived from an EMBL/GenBank/DDBJ whole genome shotgun (WGS) entry which is preliminary data.</text>
</comment>
<name>A0ABU3VPT3_9EURY</name>
<proteinExistence type="predicted"/>
<protein>
    <submittedName>
        <fullName evidence="2">Uncharacterized protein</fullName>
    </submittedName>
</protein>
<evidence type="ECO:0000313" key="2">
    <source>
        <dbReference type="EMBL" id="MDV0445432.1"/>
    </source>
</evidence>
<organism evidence="2 3">
    <name type="scientific">Methanimicrococcus hacksteinii</name>
    <dbReference type="NCBI Taxonomy" id="3028293"/>
    <lineage>
        <taxon>Archaea</taxon>
        <taxon>Methanobacteriati</taxon>
        <taxon>Methanobacteriota</taxon>
        <taxon>Stenosarchaea group</taxon>
        <taxon>Methanomicrobia</taxon>
        <taxon>Methanosarcinales</taxon>
        <taxon>Methanosarcinaceae</taxon>
        <taxon>Methanimicrococcus</taxon>
    </lineage>
</organism>
<sequence length="251" mass="28927">MTFNRICCFLQLYLQILKYLQILNFLKNIINVLLFEPKLLLDVLSVNLPGDLMVQKLAKIFSFFLIFILLISLTDVTFATPIPYTENEKLELSDLIVKGIVVGYTDPKWNTEDGETPPDNELHGFDVFYDVVVEVKEVYKGELPDDSNKIYIRQIVMTIVIDGTAEDSFRAAEEPHLKEGDKFIFCLMKNENSTTSDFGPQSYWVLKPLEEWPEEKAEEETKEQNKAGDDVKEKSGIFQSLFSFIRSLIPF</sequence>
<keyword evidence="3" id="KW-1185">Reference proteome</keyword>
<evidence type="ECO:0000313" key="3">
    <source>
        <dbReference type="Proteomes" id="UP001272052"/>
    </source>
</evidence>
<keyword evidence="1" id="KW-1133">Transmembrane helix</keyword>
<gene>
    <name evidence="2" type="ORF">MmiAt1_10100</name>
</gene>